<feature type="binding site" evidence="12">
    <location>
        <position position="603"/>
    </location>
    <ligand>
        <name>Zn(2+)</name>
        <dbReference type="ChEBI" id="CHEBI:29105"/>
    </ligand>
</feature>
<evidence type="ECO:0000313" key="16">
    <source>
        <dbReference type="Proteomes" id="UP000050562"/>
    </source>
</evidence>
<dbReference type="InterPro" id="IPR018165">
    <property type="entry name" value="Ala-tRNA-synth_IIc_core"/>
</dbReference>
<dbReference type="Pfam" id="PF01411">
    <property type="entry name" value="tRNA-synt_2c"/>
    <property type="match status" value="1"/>
</dbReference>
<dbReference type="GO" id="GO:0006419">
    <property type="term" value="P:alanyl-tRNA aminoacylation"/>
    <property type="evidence" value="ECO:0007669"/>
    <property type="project" value="UniProtKB-UniRule"/>
</dbReference>
<dbReference type="GO" id="GO:0008270">
    <property type="term" value="F:zinc ion binding"/>
    <property type="evidence" value="ECO:0007669"/>
    <property type="project" value="UniProtKB-UniRule"/>
</dbReference>
<dbReference type="GO" id="GO:0004813">
    <property type="term" value="F:alanine-tRNA ligase activity"/>
    <property type="evidence" value="ECO:0007669"/>
    <property type="project" value="UniProtKB-UniRule"/>
</dbReference>
<dbReference type="FunFam" id="3.30.54.20:FF:000001">
    <property type="entry name" value="Alanine--tRNA ligase"/>
    <property type="match status" value="1"/>
</dbReference>
<dbReference type="GO" id="GO:0000049">
    <property type="term" value="F:tRNA binding"/>
    <property type="evidence" value="ECO:0007669"/>
    <property type="project" value="UniProtKB-KW"/>
</dbReference>
<evidence type="ECO:0000256" key="5">
    <source>
        <dbReference type="ARBA" id="ARBA00022723"/>
    </source>
</evidence>
<comment type="catalytic activity">
    <reaction evidence="12">
        <text>tRNA(Ala) + L-alanine + ATP = L-alanyl-tRNA(Ala) + AMP + diphosphate</text>
        <dbReference type="Rhea" id="RHEA:12540"/>
        <dbReference type="Rhea" id="RHEA-COMP:9657"/>
        <dbReference type="Rhea" id="RHEA-COMP:9923"/>
        <dbReference type="ChEBI" id="CHEBI:30616"/>
        <dbReference type="ChEBI" id="CHEBI:33019"/>
        <dbReference type="ChEBI" id="CHEBI:57972"/>
        <dbReference type="ChEBI" id="CHEBI:78442"/>
        <dbReference type="ChEBI" id="CHEBI:78497"/>
        <dbReference type="ChEBI" id="CHEBI:456215"/>
        <dbReference type="EC" id="6.1.1.7"/>
    </reaction>
</comment>
<dbReference type="InterPro" id="IPR018162">
    <property type="entry name" value="Ala-tRNA-ligase_IIc_anticod-bd"/>
</dbReference>
<evidence type="ECO:0000256" key="1">
    <source>
        <dbReference type="ARBA" id="ARBA00004496"/>
    </source>
</evidence>
<dbReference type="FunFam" id="3.30.980.10:FF:000004">
    <property type="entry name" value="Alanine--tRNA ligase, cytoplasmic"/>
    <property type="match status" value="1"/>
</dbReference>
<keyword evidence="3 12" id="KW-0820">tRNA-binding</keyword>
<dbReference type="PROSITE" id="PS50860">
    <property type="entry name" value="AA_TRNA_LIGASE_II_ALA"/>
    <property type="match status" value="1"/>
</dbReference>
<evidence type="ECO:0000313" key="15">
    <source>
        <dbReference type="EMBL" id="KPY39752.1"/>
    </source>
</evidence>
<dbReference type="GO" id="GO:0002161">
    <property type="term" value="F:aminoacyl-tRNA deacylase activity"/>
    <property type="evidence" value="ECO:0007669"/>
    <property type="project" value="TreeGrafter"/>
</dbReference>
<dbReference type="FunFam" id="3.30.930.10:FF:000004">
    <property type="entry name" value="Alanine--tRNA ligase"/>
    <property type="match status" value="1"/>
</dbReference>
<dbReference type="InterPro" id="IPR003156">
    <property type="entry name" value="DHHA1_dom"/>
</dbReference>
<comment type="function">
    <text evidence="12">Catalyzes the attachment of alanine to tRNA(Ala) in a two-step reaction: alanine is first activated by ATP to form Ala-AMP and then transferred to the acceptor end of tRNA(Ala). Also edits incorrectly charged Ser-tRNA(Ala) and Gly-tRNA(Ala) via its editing domain.</text>
</comment>
<dbReference type="InterPro" id="IPR050058">
    <property type="entry name" value="Ala-tRNA_ligase"/>
</dbReference>
<feature type="binding site" evidence="12">
    <location>
        <position position="706"/>
    </location>
    <ligand>
        <name>Zn(2+)</name>
        <dbReference type="ChEBI" id="CHEBI:29105"/>
    </ligand>
</feature>
<dbReference type="InterPro" id="IPR012947">
    <property type="entry name" value="tRNA_SAD"/>
</dbReference>
<dbReference type="SMART" id="SM00863">
    <property type="entry name" value="tRNA_SAD"/>
    <property type="match status" value="1"/>
</dbReference>
<comment type="similarity">
    <text evidence="2 12">Belongs to the class-II aminoacyl-tRNA synthetase family.</text>
</comment>
<evidence type="ECO:0000256" key="2">
    <source>
        <dbReference type="ARBA" id="ARBA00008226"/>
    </source>
</evidence>
<evidence type="ECO:0000256" key="9">
    <source>
        <dbReference type="ARBA" id="ARBA00022884"/>
    </source>
</evidence>
<feature type="coiled-coil region" evidence="13">
    <location>
        <begin position="765"/>
        <end position="799"/>
    </location>
</feature>
<dbReference type="NCBIfam" id="TIGR00344">
    <property type="entry name" value="alaS"/>
    <property type="match status" value="1"/>
</dbReference>
<dbReference type="Gene3D" id="6.10.250.550">
    <property type="match status" value="1"/>
</dbReference>
<evidence type="ECO:0000256" key="11">
    <source>
        <dbReference type="ARBA" id="ARBA00023146"/>
    </source>
</evidence>
<name>A0A0N8SM43_9PSED</name>
<dbReference type="SUPFAM" id="SSF101353">
    <property type="entry name" value="Putative anticodon-binding domain of alanyl-tRNA synthetase (AlaRS)"/>
    <property type="match status" value="1"/>
</dbReference>
<keyword evidence="11 12" id="KW-0030">Aminoacyl-tRNA synthetase</keyword>
<dbReference type="GO" id="GO:0045892">
    <property type="term" value="P:negative regulation of DNA-templated transcription"/>
    <property type="evidence" value="ECO:0007669"/>
    <property type="project" value="TreeGrafter"/>
</dbReference>
<dbReference type="InterPro" id="IPR009000">
    <property type="entry name" value="Transl_B-barrel_sf"/>
</dbReference>
<proteinExistence type="inferred from homology"/>
<organism evidence="15 16">
    <name type="scientific">Pseudomonas syringae pv. primulae</name>
    <dbReference type="NCBI Taxonomy" id="251707"/>
    <lineage>
        <taxon>Bacteria</taxon>
        <taxon>Pseudomonadati</taxon>
        <taxon>Pseudomonadota</taxon>
        <taxon>Gammaproteobacteria</taxon>
        <taxon>Pseudomonadales</taxon>
        <taxon>Pseudomonadaceae</taxon>
        <taxon>Pseudomonas</taxon>
    </lineage>
</organism>
<evidence type="ECO:0000256" key="6">
    <source>
        <dbReference type="ARBA" id="ARBA00022741"/>
    </source>
</evidence>
<evidence type="ECO:0000256" key="8">
    <source>
        <dbReference type="ARBA" id="ARBA00022840"/>
    </source>
</evidence>
<gene>
    <name evidence="12" type="primary">alaS</name>
    <name evidence="15" type="ORF">ALO52_04859</name>
</gene>
<keyword evidence="10 12" id="KW-0648">Protein biosynthesis</keyword>
<dbReference type="Pfam" id="PF02272">
    <property type="entry name" value="DHHA1"/>
    <property type="match status" value="1"/>
</dbReference>
<dbReference type="Pfam" id="PF07973">
    <property type="entry name" value="tRNA_SAD"/>
    <property type="match status" value="1"/>
</dbReference>
<evidence type="ECO:0000256" key="3">
    <source>
        <dbReference type="ARBA" id="ARBA00022555"/>
    </source>
</evidence>
<feature type="domain" description="Alanyl-transfer RNA synthetases family profile" evidence="14">
    <location>
        <begin position="42"/>
        <end position="749"/>
    </location>
</feature>
<evidence type="ECO:0000256" key="12">
    <source>
        <dbReference type="HAMAP-Rule" id="MF_00036"/>
    </source>
</evidence>
<feature type="binding site" evidence="12">
    <location>
        <position position="710"/>
    </location>
    <ligand>
        <name>Zn(2+)</name>
        <dbReference type="ChEBI" id="CHEBI:29105"/>
    </ligand>
</feature>
<reference evidence="15 16" key="1">
    <citation type="submission" date="2015-09" db="EMBL/GenBank/DDBJ databases">
        <title>Genome announcement of multiple Pseudomonas syringae strains.</title>
        <authorList>
            <person name="Thakur S."/>
            <person name="Wang P.W."/>
            <person name="Gong Y."/>
            <person name="Weir B.S."/>
            <person name="Guttman D.S."/>
        </authorList>
    </citation>
    <scope>NUCLEOTIDE SEQUENCE [LARGE SCALE GENOMIC DNA]</scope>
    <source>
        <strain evidence="15 16">ICMP3956</strain>
    </source>
</reference>
<dbReference type="Gene3D" id="2.40.30.130">
    <property type="match status" value="1"/>
</dbReference>
<keyword evidence="13" id="KW-0175">Coiled coil</keyword>
<dbReference type="CDD" id="cd00673">
    <property type="entry name" value="AlaRS_core"/>
    <property type="match status" value="1"/>
</dbReference>
<dbReference type="InterPro" id="IPR018164">
    <property type="entry name" value="Ala-tRNA-synth_IIc_N"/>
</dbReference>
<feature type="binding site" evidence="12">
    <location>
        <position position="607"/>
    </location>
    <ligand>
        <name>Zn(2+)</name>
        <dbReference type="ChEBI" id="CHEBI:29105"/>
    </ligand>
</feature>
<accession>A0A0N8SM43</accession>
<comment type="domain">
    <text evidence="12">Consists of three domains; the N-terminal catalytic domain, the editing domain and the C-terminal C-Ala domain. The editing domain removes incorrectly charged amino acids, while the C-Ala domain, along with tRNA(Ala), serves as a bridge to cooperatively bring together the editing and aminoacylation centers thus stimulating deacylation of misacylated tRNAs.</text>
</comment>
<keyword evidence="4 12" id="KW-0436">Ligase</keyword>
<dbReference type="InterPro" id="IPR045864">
    <property type="entry name" value="aa-tRNA-synth_II/BPL/LPL"/>
</dbReference>
<dbReference type="Gene3D" id="3.30.930.10">
    <property type="entry name" value="Bira Bifunctional Protein, Domain 2"/>
    <property type="match status" value="1"/>
</dbReference>
<dbReference type="HAMAP" id="MF_00036_B">
    <property type="entry name" value="Ala_tRNA_synth_B"/>
    <property type="match status" value="1"/>
</dbReference>
<evidence type="ECO:0000256" key="7">
    <source>
        <dbReference type="ARBA" id="ARBA00022833"/>
    </source>
</evidence>
<keyword evidence="7 12" id="KW-0862">Zinc</keyword>
<dbReference type="SUPFAM" id="SSF55681">
    <property type="entry name" value="Class II aaRS and biotin synthetases"/>
    <property type="match status" value="1"/>
</dbReference>
<dbReference type="PATRIC" id="fig|251707.3.peg.3803"/>
<evidence type="ECO:0000256" key="4">
    <source>
        <dbReference type="ARBA" id="ARBA00022598"/>
    </source>
</evidence>
<keyword evidence="6 12" id="KW-0547">Nucleotide-binding</keyword>
<dbReference type="Proteomes" id="UP000050562">
    <property type="component" value="Unassembled WGS sequence"/>
</dbReference>
<keyword evidence="12" id="KW-0963">Cytoplasm</keyword>
<dbReference type="Gene3D" id="3.30.980.10">
    <property type="entry name" value="Threonyl-trna Synthetase, Chain A, domain 2"/>
    <property type="match status" value="1"/>
</dbReference>
<dbReference type="Gene3D" id="3.30.54.20">
    <property type="match status" value="1"/>
</dbReference>
<dbReference type="FunFam" id="2.40.30.130:FF:000001">
    <property type="entry name" value="Alanine--tRNA ligase"/>
    <property type="match status" value="1"/>
</dbReference>
<comment type="cofactor">
    <cofactor evidence="12">
        <name>Zn(2+)</name>
        <dbReference type="ChEBI" id="CHEBI:29105"/>
    </cofactor>
    <text evidence="12">Binds 1 zinc ion per subunit.</text>
</comment>
<dbReference type="PRINTS" id="PR00980">
    <property type="entry name" value="TRNASYNTHALA"/>
</dbReference>
<dbReference type="AlphaFoldDB" id="A0A0N8SM43"/>
<dbReference type="InterPro" id="IPR018163">
    <property type="entry name" value="Thr/Ala-tRNA-synth_IIc_edit"/>
</dbReference>
<comment type="subcellular location">
    <subcellularLocation>
        <location evidence="1 12">Cytoplasm</location>
    </subcellularLocation>
</comment>
<dbReference type="InterPro" id="IPR023033">
    <property type="entry name" value="Ala_tRNA_ligase_euk/bac"/>
</dbReference>
<evidence type="ECO:0000256" key="10">
    <source>
        <dbReference type="ARBA" id="ARBA00022917"/>
    </source>
</evidence>
<dbReference type="FunFam" id="3.10.310.40:FF:000001">
    <property type="entry name" value="Alanine--tRNA ligase"/>
    <property type="match status" value="1"/>
</dbReference>
<dbReference type="GO" id="GO:0005524">
    <property type="term" value="F:ATP binding"/>
    <property type="evidence" value="ECO:0007669"/>
    <property type="project" value="UniProtKB-UniRule"/>
</dbReference>
<dbReference type="GO" id="GO:0005829">
    <property type="term" value="C:cytosol"/>
    <property type="evidence" value="ECO:0007669"/>
    <property type="project" value="TreeGrafter"/>
</dbReference>
<dbReference type="EMBL" id="LJRC01000051">
    <property type="protein sequence ID" value="KPY39752.1"/>
    <property type="molecule type" value="Genomic_DNA"/>
</dbReference>
<dbReference type="Gene3D" id="3.10.310.40">
    <property type="match status" value="1"/>
</dbReference>
<dbReference type="SUPFAM" id="SSF50447">
    <property type="entry name" value="Translation proteins"/>
    <property type="match status" value="1"/>
</dbReference>
<keyword evidence="5 12" id="KW-0479">Metal-binding</keyword>
<dbReference type="InterPro" id="IPR002318">
    <property type="entry name" value="Ala-tRNA-lgiase_IIc"/>
</dbReference>
<evidence type="ECO:0000259" key="14">
    <source>
        <dbReference type="PROSITE" id="PS50860"/>
    </source>
</evidence>
<comment type="caution">
    <text evidence="15">The sequence shown here is derived from an EMBL/GenBank/DDBJ whole genome shotgun (WGS) entry which is preliminary data.</text>
</comment>
<protein>
    <recommendedName>
        <fullName evidence="12">Alanine--tRNA ligase</fullName>
        <ecNumber evidence="12">6.1.1.7</ecNumber>
    </recommendedName>
    <alternativeName>
        <fullName evidence="12">Alanyl-tRNA synthetase</fullName>
        <shortName evidence="12">AlaRS</shortName>
    </alternativeName>
</protein>
<keyword evidence="8 12" id="KW-0067">ATP-binding</keyword>
<dbReference type="PANTHER" id="PTHR11777">
    <property type="entry name" value="ALANYL-TRNA SYNTHETASE"/>
    <property type="match status" value="1"/>
</dbReference>
<evidence type="ECO:0000256" key="13">
    <source>
        <dbReference type="SAM" id="Coils"/>
    </source>
</evidence>
<dbReference type="SUPFAM" id="SSF55186">
    <property type="entry name" value="ThrRS/AlaRS common domain"/>
    <property type="match status" value="1"/>
</dbReference>
<dbReference type="PANTHER" id="PTHR11777:SF9">
    <property type="entry name" value="ALANINE--TRNA LIGASE, CYTOPLASMIC"/>
    <property type="match status" value="1"/>
</dbReference>
<sequence>MCLSYKQTVPRAQRLYNAALCRRYVFDVLQLPLAAVSVEEPMKSAEIREAFLGFFEEQGHTRVASSSLIPGNDPTLLFTNAGMNQFKDCFLGQEKRAYTRAVTSQKCVRAGGKHNDLENVGYTARHHTFFEMLGNFSFGDYFKRDAITYAWTFLTSEKWLNLPKEKLWVTVYATDDEAYDIWTKDIGVPAERMVRIGDNKGAPYASDNFWTMGDTGPCGPCSEIFFDHGPEIWGGPPGSPEEDGDRYIEIWNNVFMQFNRTADGVLHPLPAPSVDTGMGLERVSAVLQHVHSNYEIDLFQSLLAASAKAIGCTNDNQASLKVVADHIRSCGFLIADGVLPSNEGRGYVLRRIIRRACRHGNKLGAKGSFFYQIVAALVAEMGAAFPELVQQQAHIERVLKAEEEQFAKTLEQGLKILEQDLAELQGSVVPGEVVFKLYDTYGFPMDLTGDIARERNLTLDEAGFEREMDAQRVRARSASSFGMDYNSLVKVDAATLFTGYSATTGSANVVALYKDGQSVAQLSEGEEGVVILDTTPFYAESGGQIGDSGFLQAGEVRFDVRDTTKTGGAFLHHGVVASGSLTVGTQVETEVSAEVRQATALNHSATHLLHAALRKVLGDHVQQKGSLVDSQRLRFDFSHFEAIKPEQLRELEDIVNAEIRKNTPVVTEETDVETAKKRGAMALFGEKYGDSVRVLSMGGDFSVELCGGIHANRTGDISLLKIVSEGGVAAGVRRIEAVTGAAALDWLNSAEDQLKEAATLVKGNRDNLLDKLTAVLERNRLLEKQLEQLQAKAASAAGDDLSSAALDVKGVKVLATRLDGQDGKALLALVDQLKNKLGRAVILLGSVHEDKVVLVAGVTKDLTGQLKAGDLMKQAAAAVGGKGGGRPDMAQGGGVDAGALDAALALTVPFVEQGI</sequence>
<keyword evidence="9 12" id="KW-0694">RNA-binding</keyword>
<dbReference type="EC" id="6.1.1.7" evidence="12"/>